<proteinExistence type="predicted"/>
<accession>A0A7W8IQR1</accession>
<dbReference type="InterPro" id="IPR047670">
    <property type="entry name" value="YfjT-like"/>
</dbReference>
<dbReference type="EMBL" id="JACHEP010000010">
    <property type="protein sequence ID" value="MBB5325010.1"/>
    <property type="molecule type" value="Genomic_DNA"/>
</dbReference>
<keyword evidence="2" id="KW-1185">Reference proteome</keyword>
<evidence type="ECO:0000313" key="1">
    <source>
        <dbReference type="EMBL" id="MBB5325010.1"/>
    </source>
</evidence>
<reference evidence="1 2" key="1">
    <citation type="submission" date="2020-08" db="EMBL/GenBank/DDBJ databases">
        <title>Genomic Encyclopedia of Type Strains, Phase IV (KMG-IV): sequencing the most valuable type-strain genomes for metagenomic binning, comparative biology and taxonomic classification.</title>
        <authorList>
            <person name="Goeker M."/>
        </authorList>
    </citation>
    <scope>NUCLEOTIDE SEQUENCE [LARGE SCALE GENOMIC DNA]</scope>
    <source>
        <strain evidence="1 2">DSM 16325</strain>
    </source>
</reference>
<evidence type="ECO:0000313" key="2">
    <source>
        <dbReference type="Proteomes" id="UP000520011"/>
    </source>
</evidence>
<organism evidence="1 2">
    <name type="scientific">Anoxybacteroides tepidamans</name>
    <dbReference type="NCBI Taxonomy" id="265948"/>
    <lineage>
        <taxon>Bacteria</taxon>
        <taxon>Bacillati</taxon>
        <taxon>Bacillota</taxon>
        <taxon>Bacilli</taxon>
        <taxon>Bacillales</taxon>
        <taxon>Anoxybacillaceae</taxon>
        <taxon>Anoxybacteroides</taxon>
    </lineage>
</organism>
<dbReference type="NCBIfam" id="NF040878">
    <property type="entry name" value="SE1561_fam"/>
    <property type="match status" value="1"/>
</dbReference>
<sequence>MGNAVYEKDLQLKYLKERLNMLLHMIDSLDPESTDVEDIDRLIEIIDSLEMKYEQFKKTW</sequence>
<dbReference type="Proteomes" id="UP000520011">
    <property type="component" value="Unassembled WGS sequence"/>
</dbReference>
<protein>
    <submittedName>
        <fullName evidence="1">Uncharacterized protein</fullName>
    </submittedName>
</protein>
<dbReference type="RefSeq" id="WP_183254183.1">
    <property type="nucleotide sequence ID" value="NZ_JACHEP010000010.1"/>
</dbReference>
<comment type="caution">
    <text evidence="1">The sequence shown here is derived from an EMBL/GenBank/DDBJ whole genome shotgun (WGS) entry which is preliminary data.</text>
</comment>
<gene>
    <name evidence="1" type="ORF">HNQ34_002109</name>
</gene>
<dbReference type="AlphaFoldDB" id="A0A7W8IQR1"/>
<name>A0A7W8IQR1_9BACL</name>